<feature type="chain" id="PRO_5038676532" evidence="2">
    <location>
        <begin position="22"/>
        <end position="188"/>
    </location>
</feature>
<keyword evidence="2" id="KW-0732">Signal</keyword>
<accession>A0A1S2MBQ0</accession>
<dbReference type="Proteomes" id="UP000180057">
    <property type="component" value="Unassembled WGS sequence"/>
</dbReference>
<name>A0A1S2MBQ0_9BACI</name>
<evidence type="ECO:0000256" key="1">
    <source>
        <dbReference type="SAM" id="Coils"/>
    </source>
</evidence>
<evidence type="ECO:0000313" key="3">
    <source>
        <dbReference type="EMBL" id="OIJ22016.1"/>
    </source>
</evidence>
<dbReference type="EMBL" id="MLQS01000001">
    <property type="protein sequence ID" value="OIJ22016.1"/>
    <property type="molecule type" value="Genomic_DNA"/>
</dbReference>
<dbReference type="AlphaFoldDB" id="A0A1S2MBQ0"/>
<evidence type="ECO:0000313" key="4">
    <source>
        <dbReference type="Proteomes" id="UP000180057"/>
    </source>
</evidence>
<dbReference type="STRING" id="472963.BKP45_04890"/>
<reference evidence="3 4" key="1">
    <citation type="submission" date="2016-10" db="EMBL/GenBank/DDBJ databases">
        <title>Draft genome sequences of four alkaliphilic bacteria belonging to the Anaerobacillus genus.</title>
        <authorList>
            <person name="Bassil N.M."/>
            <person name="Lloyd J.R."/>
        </authorList>
    </citation>
    <scope>NUCLEOTIDE SEQUENCE [LARGE SCALE GENOMIC DNA]</scope>
    <source>
        <strain evidence="3 4">DSM 22531</strain>
    </source>
</reference>
<feature type="coiled-coil region" evidence="1">
    <location>
        <begin position="50"/>
        <end position="122"/>
    </location>
</feature>
<dbReference type="RefSeq" id="WP_071388586.1">
    <property type="nucleotide sequence ID" value="NZ_MLQS01000001.1"/>
</dbReference>
<feature type="signal peptide" evidence="2">
    <location>
        <begin position="1"/>
        <end position="21"/>
    </location>
</feature>
<protein>
    <submittedName>
        <fullName evidence="3">Uncharacterized protein</fullName>
    </submittedName>
</protein>
<keyword evidence="4" id="KW-1185">Reference proteome</keyword>
<dbReference type="PROSITE" id="PS51257">
    <property type="entry name" value="PROKAR_LIPOPROTEIN"/>
    <property type="match status" value="1"/>
</dbReference>
<evidence type="ECO:0000256" key="2">
    <source>
        <dbReference type="SAM" id="SignalP"/>
    </source>
</evidence>
<comment type="caution">
    <text evidence="3">The sequence shown here is derived from an EMBL/GenBank/DDBJ whole genome shotgun (WGS) entry which is preliminary data.</text>
</comment>
<sequence>MKLKLAIWCFFVILLTSCNQNFSPLKIDQDTIELQNRGNQGIRGNPHEIIEGLEQEINELRDRNEEIVAEINSLGTRNKELEEEITEKIIRNQNLQEETEELRSQNEELIQIKNKYAVLKDVEKIKSGISRETAREIMENSEHFSRGTRLTAYDVFINKDRESDFYRVVIHYDTRVYRTVSRVEIYYR</sequence>
<gene>
    <name evidence="3" type="ORF">BKP45_04890</name>
</gene>
<organism evidence="3 4">
    <name type="scientific">Anaerobacillus alkalidiazotrophicus</name>
    <dbReference type="NCBI Taxonomy" id="472963"/>
    <lineage>
        <taxon>Bacteria</taxon>
        <taxon>Bacillati</taxon>
        <taxon>Bacillota</taxon>
        <taxon>Bacilli</taxon>
        <taxon>Bacillales</taxon>
        <taxon>Bacillaceae</taxon>
        <taxon>Anaerobacillus</taxon>
    </lineage>
</organism>
<proteinExistence type="predicted"/>
<keyword evidence="1" id="KW-0175">Coiled coil</keyword>